<dbReference type="EMBL" id="AP019871">
    <property type="protein sequence ID" value="BBN13550.1"/>
    <property type="molecule type" value="Genomic_DNA"/>
</dbReference>
<sequence length="104" mass="12063">MGRLWPQNFRRNMAWEWASGQMPPPTVCLWWRRCWSKMETRNDRQHNRGALLGCSPCQREIIVTKRFVDDSSQKGYSKAGAAEVIRQIASGLASLHQAQMKFPQ</sequence>
<evidence type="ECO:0000313" key="1">
    <source>
        <dbReference type="EMBL" id="BBN13550.1"/>
    </source>
</evidence>
<evidence type="ECO:0000313" key="2">
    <source>
        <dbReference type="Proteomes" id="UP001162541"/>
    </source>
</evidence>
<organism evidence="1 2">
    <name type="scientific">Marchantia polymorpha subsp. ruderalis</name>
    <dbReference type="NCBI Taxonomy" id="1480154"/>
    <lineage>
        <taxon>Eukaryota</taxon>
        <taxon>Viridiplantae</taxon>
        <taxon>Streptophyta</taxon>
        <taxon>Embryophyta</taxon>
        <taxon>Marchantiophyta</taxon>
        <taxon>Marchantiopsida</taxon>
        <taxon>Marchantiidae</taxon>
        <taxon>Marchantiales</taxon>
        <taxon>Marchantiaceae</taxon>
        <taxon>Marchantia</taxon>
    </lineage>
</organism>
<proteinExistence type="predicted"/>
<evidence type="ECO:0008006" key="3">
    <source>
        <dbReference type="Google" id="ProtNLM"/>
    </source>
</evidence>
<accession>A0AAF6BNG6</accession>
<dbReference type="Proteomes" id="UP001162541">
    <property type="component" value="Chromosome 6"/>
</dbReference>
<name>A0AAF6BNG6_MARPO</name>
<protein>
    <recommendedName>
        <fullName evidence="3">Protein kinase domain-containing protein</fullName>
    </recommendedName>
</protein>
<gene>
    <name evidence="1" type="ORF">Mp_6g04470</name>
</gene>
<dbReference type="AlphaFoldDB" id="A0AAF6BNG6"/>
<reference evidence="1" key="1">
    <citation type="journal article" date="2019" name="Curr. Biol.">
        <title>Chromatin organization in early land plants reveals an ancestral association between H3K27me3, transposons, and constitutive heterochromatin.</title>
        <authorList>
            <person name="Montgomery S.A."/>
            <person name="Tanizawa Y."/>
            <person name="Galik B."/>
            <person name="Wang N."/>
            <person name="Ito T."/>
            <person name="Mochizuki T."/>
            <person name="Akimcheva S."/>
            <person name="Bowman J."/>
            <person name="Cognat V."/>
            <person name="Drouard L."/>
            <person name="Ekker H."/>
            <person name="Houng S."/>
            <person name="Kohchi T."/>
            <person name="Lin S."/>
            <person name="Liu L.D."/>
            <person name="Nakamura Y."/>
            <person name="Valeeva L.R."/>
            <person name="Shakirov E.V."/>
            <person name="Shippen D.E."/>
            <person name="Wei W."/>
            <person name="Yagura M."/>
            <person name="Yamaoka S."/>
            <person name="Yamato K.T."/>
            <person name="Liu C."/>
            <person name="Berger F."/>
        </authorList>
    </citation>
    <scope>NUCLEOTIDE SEQUENCE [LARGE SCALE GENOMIC DNA]</scope>
    <source>
        <strain evidence="1">Tak-1</strain>
    </source>
</reference>
<dbReference type="EMBL" id="AP019871">
    <property type="protein sequence ID" value="BBN13549.1"/>
    <property type="molecule type" value="Genomic_DNA"/>
</dbReference>
<reference evidence="2" key="2">
    <citation type="journal article" date="2020" name="Curr. Biol.">
        <title>Chromatin organization in early land plants reveals an ancestral association between H3K27me3, transposons, and constitutive heterochromatin.</title>
        <authorList>
            <person name="Montgomery S.A."/>
            <person name="Tanizawa Y."/>
            <person name="Galik B."/>
            <person name="Wang N."/>
            <person name="Ito T."/>
            <person name="Mochizuki T."/>
            <person name="Akimcheva S."/>
            <person name="Bowman J.L."/>
            <person name="Cognat V."/>
            <person name="Marechal-Drouard L."/>
            <person name="Ekker H."/>
            <person name="Hong S.F."/>
            <person name="Kohchi T."/>
            <person name="Lin S.S."/>
            <person name="Liu L.D."/>
            <person name="Nakamura Y."/>
            <person name="Valeeva L.R."/>
            <person name="Shakirov E.V."/>
            <person name="Shippen D.E."/>
            <person name="Wei W.L."/>
            <person name="Yagura M."/>
            <person name="Yamaoka S."/>
            <person name="Yamato K.T."/>
            <person name="Liu C."/>
            <person name="Berger F."/>
        </authorList>
    </citation>
    <scope>NUCLEOTIDE SEQUENCE [LARGE SCALE GENOMIC DNA]</scope>
    <source>
        <strain evidence="2">Tak-1</strain>
    </source>
</reference>